<evidence type="ECO:0000256" key="7">
    <source>
        <dbReference type="ARBA" id="ARBA00022777"/>
    </source>
</evidence>
<comment type="cofactor">
    <cofactor evidence="2 11">
        <name>Mg(2+)</name>
        <dbReference type="ChEBI" id="CHEBI:18420"/>
    </cofactor>
</comment>
<keyword evidence="10 11" id="KW-0784">Thiamine biosynthesis</keyword>
<accession>A0A9D2PEL8</accession>
<evidence type="ECO:0000256" key="1">
    <source>
        <dbReference type="ARBA" id="ARBA00001771"/>
    </source>
</evidence>
<dbReference type="Pfam" id="PF02110">
    <property type="entry name" value="HK"/>
    <property type="match status" value="1"/>
</dbReference>
<dbReference type="SUPFAM" id="SSF53613">
    <property type="entry name" value="Ribokinase-like"/>
    <property type="match status" value="1"/>
</dbReference>
<evidence type="ECO:0000256" key="11">
    <source>
        <dbReference type="HAMAP-Rule" id="MF_00228"/>
    </source>
</evidence>
<sequence length="275" mass="29535">MEKTDFHKIFENIKKHPPFVHCMTNYVTINDVANIILAAGGSPVMAEEKEEVEEITAGCDCLMLNIGTLQKRKREAMILAGKKANEMGHPVIFDPVGAGSSRFRTETASRIMDEVKLSVIRGNASEIKVLCHEKIRGKGVDADQKDAVTEGTMEDMISMGRELSEKTGAVVLITGAVDLAVCREQAAAIHNGDPAMARITGSGCMLDGVLGVFAGANPEYLFDAVTAASAAMGICGENAAVLSRGTGSFRMHLMDEMSKINAQQVERGMNIESKK</sequence>
<dbReference type="GO" id="GO:0004417">
    <property type="term" value="F:hydroxyethylthiazole kinase activity"/>
    <property type="evidence" value="ECO:0007669"/>
    <property type="project" value="UniProtKB-UniRule"/>
</dbReference>
<dbReference type="GO" id="GO:0005524">
    <property type="term" value="F:ATP binding"/>
    <property type="evidence" value="ECO:0007669"/>
    <property type="project" value="UniProtKB-UniRule"/>
</dbReference>
<dbReference type="InterPro" id="IPR000417">
    <property type="entry name" value="Hyethyz_kinase"/>
</dbReference>
<evidence type="ECO:0000256" key="6">
    <source>
        <dbReference type="ARBA" id="ARBA00022741"/>
    </source>
</evidence>
<dbReference type="EMBL" id="DWWD01000013">
    <property type="protein sequence ID" value="HJC49401.1"/>
    <property type="molecule type" value="Genomic_DNA"/>
</dbReference>
<comment type="similarity">
    <text evidence="11">Belongs to the Thz kinase family.</text>
</comment>
<dbReference type="GO" id="GO:0009229">
    <property type="term" value="P:thiamine diphosphate biosynthetic process"/>
    <property type="evidence" value="ECO:0007669"/>
    <property type="project" value="UniProtKB-UniRule"/>
</dbReference>
<evidence type="ECO:0000256" key="2">
    <source>
        <dbReference type="ARBA" id="ARBA00001946"/>
    </source>
</evidence>
<dbReference type="AlphaFoldDB" id="A0A9D2PEL8"/>
<comment type="pathway">
    <text evidence="3 11">Cofactor biosynthesis; thiamine diphosphate biosynthesis; 4-methyl-5-(2-phosphoethyl)-thiazole from 5-(2-hydroxyethyl)-4-methylthiazole: step 1/1.</text>
</comment>
<comment type="caution">
    <text evidence="12">The sequence shown here is derived from an EMBL/GenBank/DDBJ whole genome shotgun (WGS) entry which is preliminary data.</text>
</comment>
<evidence type="ECO:0000313" key="12">
    <source>
        <dbReference type="EMBL" id="HJC49401.1"/>
    </source>
</evidence>
<dbReference type="HAMAP" id="MF_00228">
    <property type="entry name" value="Thz_kinase"/>
    <property type="match status" value="1"/>
</dbReference>
<evidence type="ECO:0000256" key="10">
    <source>
        <dbReference type="ARBA" id="ARBA00022977"/>
    </source>
</evidence>
<evidence type="ECO:0000256" key="5">
    <source>
        <dbReference type="ARBA" id="ARBA00022723"/>
    </source>
</evidence>
<organism evidence="12 13">
    <name type="scientific">Candidatus Anaerostipes avistercoris</name>
    <dbReference type="NCBI Taxonomy" id="2838462"/>
    <lineage>
        <taxon>Bacteria</taxon>
        <taxon>Bacillati</taxon>
        <taxon>Bacillota</taxon>
        <taxon>Clostridia</taxon>
        <taxon>Lachnospirales</taxon>
        <taxon>Lachnospiraceae</taxon>
        <taxon>Anaerostipes</taxon>
    </lineage>
</organism>
<feature type="binding site" evidence="11">
    <location>
        <position position="45"/>
    </location>
    <ligand>
        <name>substrate</name>
    </ligand>
</feature>
<dbReference type="PRINTS" id="PR01099">
    <property type="entry name" value="HYETHTZKNASE"/>
</dbReference>
<keyword evidence="7 11" id="KW-0418">Kinase</keyword>
<gene>
    <name evidence="11 12" type="primary">thiM</name>
    <name evidence="12" type="ORF">H9754_02260</name>
</gene>
<comment type="function">
    <text evidence="11">Catalyzes the phosphorylation of the hydroxyl group of 4-methyl-5-beta-hydroxyethylthiazole (THZ).</text>
</comment>
<dbReference type="NCBIfam" id="NF006830">
    <property type="entry name" value="PRK09355.1"/>
    <property type="match status" value="1"/>
</dbReference>
<dbReference type="CDD" id="cd01170">
    <property type="entry name" value="THZ_kinase"/>
    <property type="match status" value="1"/>
</dbReference>
<dbReference type="Gene3D" id="3.40.1190.20">
    <property type="match status" value="1"/>
</dbReference>
<keyword evidence="6 11" id="KW-0547">Nucleotide-binding</keyword>
<dbReference type="EC" id="2.7.1.50" evidence="11"/>
<keyword evidence="9 11" id="KW-0460">Magnesium</keyword>
<reference evidence="12" key="1">
    <citation type="journal article" date="2021" name="PeerJ">
        <title>Extensive microbial diversity within the chicken gut microbiome revealed by metagenomics and culture.</title>
        <authorList>
            <person name="Gilroy R."/>
            <person name="Ravi A."/>
            <person name="Getino M."/>
            <person name="Pursley I."/>
            <person name="Horton D.L."/>
            <person name="Alikhan N.F."/>
            <person name="Baker D."/>
            <person name="Gharbi K."/>
            <person name="Hall N."/>
            <person name="Watson M."/>
            <person name="Adriaenssens E.M."/>
            <person name="Foster-Nyarko E."/>
            <person name="Jarju S."/>
            <person name="Secka A."/>
            <person name="Antonio M."/>
            <person name="Oren A."/>
            <person name="Chaudhuri R.R."/>
            <person name="La Ragione R."/>
            <person name="Hildebrand F."/>
            <person name="Pallen M.J."/>
        </authorList>
    </citation>
    <scope>NUCLEOTIDE SEQUENCE</scope>
    <source>
        <strain evidence="12">ChiSjej3B21-8574</strain>
    </source>
</reference>
<evidence type="ECO:0000256" key="4">
    <source>
        <dbReference type="ARBA" id="ARBA00022679"/>
    </source>
</evidence>
<evidence type="ECO:0000313" key="13">
    <source>
        <dbReference type="Proteomes" id="UP000823904"/>
    </source>
</evidence>
<feature type="binding site" evidence="11">
    <location>
        <position position="174"/>
    </location>
    <ligand>
        <name>ATP</name>
        <dbReference type="ChEBI" id="CHEBI:30616"/>
    </ligand>
</feature>
<name>A0A9D2PEL8_9FIRM</name>
<keyword evidence="4 11" id="KW-0808">Transferase</keyword>
<dbReference type="Proteomes" id="UP000823904">
    <property type="component" value="Unassembled WGS sequence"/>
</dbReference>
<comment type="catalytic activity">
    <reaction evidence="1 11">
        <text>5-(2-hydroxyethyl)-4-methylthiazole + ATP = 4-methyl-5-(2-phosphooxyethyl)-thiazole + ADP + H(+)</text>
        <dbReference type="Rhea" id="RHEA:24212"/>
        <dbReference type="ChEBI" id="CHEBI:15378"/>
        <dbReference type="ChEBI" id="CHEBI:17957"/>
        <dbReference type="ChEBI" id="CHEBI:30616"/>
        <dbReference type="ChEBI" id="CHEBI:58296"/>
        <dbReference type="ChEBI" id="CHEBI:456216"/>
        <dbReference type="EC" id="2.7.1.50"/>
    </reaction>
</comment>
<evidence type="ECO:0000256" key="9">
    <source>
        <dbReference type="ARBA" id="ARBA00022842"/>
    </source>
</evidence>
<evidence type="ECO:0000256" key="8">
    <source>
        <dbReference type="ARBA" id="ARBA00022840"/>
    </source>
</evidence>
<dbReference type="InterPro" id="IPR029056">
    <property type="entry name" value="Ribokinase-like"/>
</dbReference>
<reference evidence="12" key="2">
    <citation type="submission" date="2021-04" db="EMBL/GenBank/DDBJ databases">
        <authorList>
            <person name="Gilroy R."/>
        </authorList>
    </citation>
    <scope>NUCLEOTIDE SEQUENCE</scope>
    <source>
        <strain evidence="12">ChiSjej3B21-8574</strain>
    </source>
</reference>
<evidence type="ECO:0000256" key="3">
    <source>
        <dbReference type="ARBA" id="ARBA00004868"/>
    </source>
</evidence>
<keyword evidence="8 11" id="KW-0067">ATP-binding</keyword>
<protein>
    <recommendedName>
        <fullName evidence="11">Hydroxyethylthiazole kinase</fullName>
        <ecNumber evidence="11">2.7.1.50</ecNumber>
    </recommendedName>
    <alternativeName>
        <fullName evidence="11">4-methyl-5-beta-hydroxyethylthiazole kinase</fullName>
        <shortName evidence="11">TH kinase</shortName>
        <shortName evidence="11">Thz kinase</shortName>
    </alternativeName>
</protein>
<dbReference type="GO" id="GO:0009228">
    <property type="term" value="P:thiamine biosynthetic process"/>
    <property type="evidence" value="ECO:0007669"/>
    <property type="project" value="UniProtKB-KW"/>
</dbReference>
<proteinExistence type="inferred from homology"/>
<dbReference type="PIRSF" id="PIRSF000513">
    <property type="entry name" value="Thz_kinase"/>
    <property type="match status" value="1"/>
</dbReference>
<dbReference type="GO" id="GO:0000287">
    <property type="term" value="F:magnesium ion binding"/>
    <property type="evidence" value="ECO:0007669"/>
    <property type="project" value="UniProtKB-UniRule"/>
</dbReference>
<feature type="binding site" evidence="11">
    <location>
        <position position="201"/>
    </location>
    <ligand>
        <name>substrate</name>
    </ligand>
</feature>
<keyword evidence="5 11" id="KW-0479">Metal-binding</keyword>
<feature type="binding site" evidence="11">
    <location>
        <position position="121"/>
    </location>
    <ligand>
        <name>ATP</name>
        <dbReference type="ChEBI" id="CHEBI:30616"/>
    </ligand>
</feature>